<evidence type="ECO:0000256" key="7">
    <source>
        <dbReference type="ARBA" id="ARBA00023136"/>
    </source>
</evidence>
<evidence type="ECO:0000313" key="14">
    <source>
        <dbReference type="EMBL" id="CDG66970.1"/>
    </source>
</evidence>
<keyword evidence="6 12" id="KW-1133">Transmembrane helix</keyword>
<dbReference type="GO" id="GO:0008270">
    <property type="term" value="F:zinc ion binding"/>
    <property type="evidence" value="ECO:0007669"/>
    <property type="project" value="UniProtKB-KW"/>
</dbReference>
<comment type="subcellular location">
    <subcellularLocation>
        <location evidence="1">Membrane</location>
        <topology evidence="1">Multi-pass membrane protein</topology>
    </subcellularLocation>
</comment>
<evidence type="ECO:0000256" key="8">
    <source>
        <dbReference type="ARBA" id="ARBA00040151"/>
    </source>
</evidence>
<dbReference type="GO" id="GO:0016020">
    <property type="term" value="C:membrane"/>
    <property type="evidence" value="ECO:0007669"/>
    <property type="project" value="UniProtKB-SubCell"/>
</dbReference>
<keyword evidence="2 12" id="KW-0812">Transmembrane</keyword>
<dbReference type="Gene3D" id="3.30.40.10">
    <property type="entry name" value="Zinc/RING finger domain, C3HC4 (zinc finger)"/>
    <property type="match status" value="1"/>
</dbReference>
<dbReference type="CDD" id="cd16701">
    <property type="entry name" value="RING_CH-C4HC3_MARCH5"/>
    <property type="match status" value="1"/>
</dbReference>
<evidence type="ECO:0000256" key="11">
    <source>
        <dbReference type="ARBA" id="ARBA00043231"/>
    </source>
</evidence>
<dbReference type="PANTHER" id="PTHR46283">
    <property type="entry name" value="E3 UBIQUITIN-PROTEIN LIGASE MARCH5"/>
    <property type="match status" value="1"/>
</dbReference>
<protein>
    <recommendedName>
        <fullName evidence="8">E3 ubiquitin-protein ligase MARCHF5</fullName>
    </recommendedName>
    <alternativeName>
        <fullName evidence="10">Membrane-associated RING finger protein 5</fullName>
    </alternativeName>
    <alternativeName>
        <fullName evidence="9">Membrane-associated RING-CH protein V</fullName>
    </alternativeName>
    <alternativeName>
        <fullName evidence="11">RING-type E3 ubiquitin transferase MARCHF5</fullName>
    </alternativeName>
</protein>
<evidence type="ECO:0000256" key="1">
    <source>
        <dbReference type="ARBA" id="ARBA00004141"/>
    </source>
</evidence>
<dbReference type="EMBL" id="HAAD01000738">
    <property type="protein sequence ID" value="CDG66970.1"/>
    <property type="molecule type" value="mRNA"/>
</dbReference>
<evidence type="ECO:0000256" key="2">
    <source>
        <dbReference type="ARBA" id="ARBA00022692"/>
    </source>
</evidence>
<evidence type="ECO:0000256" key="9">
    <source>
        <dbReference type="ARBA" id="ARBA00043044"/>
    </source>
</evidence>
<reference evidence="14" key="1">
    <citation type="journal article" date="2013" name="Genome Biol. Evol.">
        <title>Punctuated emergences of genetic and phenotypic innovations in eumetazoan, bilaterian, euteleostome, and hominidae ancestors.</title>
        <authorList>
            <person name="Wenger Y."/>
            <person name="Galliot B."/>
        </authorList>
    </citation>
    <scope>NUCLEOTIDE SEQUENCE</scope>
    <source>
        <tissue evidence="14">Whole animals</tissue>
    </source>
</reference>
<evidence type="ECO:0000256" key="10">
    <source>
        <dbReference type="ARBA" id="ARBA00043185"/>
    </source>
</evidence>
<keyword evidence="3" id="KW-0479">Metal-binding</keyword>
<keyword evidence="5" id="KW-0862">Zinc</keyword>
<gene>
    <name evidence="14" type="primary">MARCH5</name>
</gene>
<dbReference type="OrthoDB" id="5817083at2759"/>
<feature type="transmembrane region" description="Helical" evidence="12">
    <location>
        <begin position="179"/>
        <end position="199"/>
    </location>
</feature>
<sequence length="368" mass="42192">MKYSNHKFGNASVMGDSKPQILRAFAHWIDQWQNSQYSYTERYSLTAQSFKALFVTLQSTSSLIEDLLFEGYNYVLTSCFQSDPLERHFSKRTCWVCFGTEDDDTSALWSRPCRCRGTTKWVHDSCLQRWFDEKQRGNPTVRVFCPQCNTEYTIDYPALGPLLLLIDSGDKMINKLSNVVAAGGVIGSLYWSAVTFGAISVMQVMGHKQGFEMLEKADPLFLLVGLPVIPFGLILAKMIRWEDYILNLWRKNSQSCWILRKFFGEYDSENRPLRQPEDTSQNDLNSSTRVLCGAFTLPTFATAFGNYLFPKVESPLKRVILGGATFILIKGVIQIYYRQQQYLRLARRQIKDFVEPISKPSDDIPTSL</sequence>
<keyword evidence="4" id="KW-0863">Zinc-finger</keyword>
<proteinExistence type="evidence at transcript level"/>
<dbReference type="InterPro" id="IPR013083">
    <property type="entry name" value="Znf_RING/FYVE/PHD"/>
</dbReference>
<evidence type="ECO:0000256" key="5">
    <source>
        <dbReference type="ARBA" id="ARBA00022833"/>
    </source>
</evidence>
<evidence type="ECO:0000256" key="6">
    <source>
        <dbReference type="ARBA" id="ARBA00022989"/>
    </source>
</evidence>
<name>T2M4X2_HYDVU</name>
<organism evidence="14">
    <name type="scientific">Hydra vulgaris</name>
    <name type="common">Hydra</name>
    <name type="synonym">Hydra attenuata</name>
    <dbReference type="NCBI Taxonomy" id="6087"/>
    <lineage>
        <taxon>Eukaryota</taxon>
        <taxon>Metazoa</taxon>
        <taxon>Cnidaria</taxon>
        <taxon>Hydrozoa</taxon>
        <taxon>Hydroidolina</taxon>
        <taxon>Anthoathecata</taxon>
        <taxon>Aplanulata</taxon>
        <taxon>Hydridae</taxon>
        <taxon>Hydra</taxon>
    </lineage>
</organism>
<dbReference type="SMART" id="SM00744">
    <property type="entry name" value="RINGv"/>
    <property type="match status" value="1"/>
</dbReference>
<feature type="non-terminal residue" evidence="14">
    <location>
        <position position="1"/>
    </location>
</feature>
<dbReference type="Pfam" id="PF12906">
    <property type="entry name" value="RINGv"/>
    <property type="match status" value="1"/>
</dbReference>
<evidence type="ECO:0000256" key="4">
    <source>
        <dbReference type="ARBA" id="ARBA00022771"/>
    </source>
</evidence>
<feature type="transmembrane region" description="Helical" evidence="12">
    <location>
        <begin position="219"/>
        <end position="236"/>
    </location>
</feature>
<evidence type="ECO:0000259" key="13">
    <source>
        <dbReference type="PROSITE" id="PS51292"/>
    </source>
</evidence>
<dbReference type="PROSITE" id="PS51292">
    <property type="entry name" value="ZF_RING_CH"/>
    <property type="match status" value="1"/>
</dbReference>
<evidence type="ECO:0000256" key="3">
    <source>
        <dbReference type="ARBA" id="ARBA00022723"/>
    </source>
</evidence>
<dbReference type="SUPFAM" id="SSF57850">
    <property type="entry name" value="RING/U-box"/>
    <property type="match status" value="1"/>
</dbReference>
<evidence type="ECO:0000256" key="12">
    <source>
        <dbReference type="SAM" id="Phobius"/>
    </source>
</evidence>
<accession>T2M4X2</accession>
<dbReference type="InterPro" id="IPR011016">
    <property type="entry name" value="Znf_RING-CH"/>
</dbReference>
<feature type="transmembrane region" description="Helical" evidence="12">
    <location>
        <begin position="315"/>
        <end position="337"/>
    </location>
</feature>
<keyword evidence="7 12" id="KW-0472">Membrane</keyword>
<feature type="domain" description="RING-CH-type" evidence="13">
    <location>
        <begin position="86"/>
        <end position="155"/>
    </location>
</feature>
<dbReference type="AlphaFoldDB" id="T2M4X2"/>
<feature type="transmembrane region" description="Helical" evidence="12">
    <location>
        <begin position="290"/>
        <end position="309"/>
    </location>
</feature>